<protein>
    <recommendedName>
        <fullName evidence="3">HEPN domain-containing protein</fullName>
    </recommendedName>
</protein>
<dbReference type="Gene3D" id="1.20.120.330">
    <property type="entry name" value="Nucleotidyltransferases domain 2"/>
    <property type="match status" value="1"/>
</dbReference>
<keyword evidence="2" id="KW-1185">Reference proteome</keyword>
<dbReference type="EMBL" id="JBHSLD010000009">
    <property type="protein sequence ID" value="MFC5381526.1"/>
    <property type="molecule type" value="Genomic_DNA"/>
</dbReference>
<evidence type="ECO:0000313" key="1">
    <source>
        <dbReference type="EMBL" id="MFC5381526.1"/>
    </source>
</evidence>
<accession>A0ABW0GRD5</accession>
<organism evidence="1 2">
    <name type="scientific">Aquipuribacter nitratireducens</name>
    <dbReference type="NCBI Taxonomy" id="650104"/>
    <lineage>
        <taxon>Bacteria</taxon>
        <taxon>Bacillati</taxon>
        <taxon>Actinomycetota</taxon>
        <taxon>Actinomycetes</taxon>
        <taxon>Micrococcales</taxon>
        <taxon>Intrasporangiaceae</taxon>
        <taxon>Aquipuribacter</taxon>
    </lineage>
</organism>
<evidence type="ECO:0000313" key="2">
    <source>
        <dbReference type="Proteomes" id="UP001596122"/>
    </source>
</evidence>
<dbReference type="Proteomes" id="UP001596122">
    <property type="component" value="Unassembled WGS sequence"/>
</dbReference>
<evidence type="ECO:0008006" key="3">
    <source>
        <dbReference type="Google" id="ProtNLM"/>
    </source>
</evidence>
<gene>
    <name evidence="1" type="ORF">ACFPJ6_12045</name>
</gene>
<proteinExistence type="predicted"/>
<comment type="caution">
    <text evidence="1">The sequence shown here is derived from an EMBL/GenBank/DDBJ whole genome shotgun (WGS) entry which is preliminary data.</text>
</comment>
<sequence length="152" mass="16501">MALTPLTRVQQATVLALVEAGRLAVVPADSARATSFLRQAEERLDQLPLLTSVVVRYGIAYDACHDTGEALLAAYGFRTTNGPGQHEALGRFLRAVVDEPPAEKAAREFDRLRRARNQDQYQARPVGAAATVKAEDVARTLFEAALARGLSR</sequence>
<reference evidence="2" key="1">
    <citation type="journal article" date="2019" name="Int. J. Syst. Evol. Microbiol.">
        <title>The Global Catalogue of Microorganisms (GCM) 10K type strain sequencing project: providing services to taxonomists for standard genome sequencing and annotation.</title>
        <authorList>
            <consortium name="The Broad Institute Genomics Platform"/>
            <consortium name="The Broad Institute Genome Sequencing Center for Infectious Disease"/>
            <person name="Wu L."/>
            <person name="Ma J."/>
        </authorList>
    </citation>
    <scope>NUCLEOTIDE SEQUENCE [LARGE SCALE GENOMIC DNA]</scope>
    <source>
        <strain evidence="2">CCUG 43114</strain>
    </source>
</reference>
<name>A0ABW0GRD5_9MICO</name>
<dbReference type="RefSeq" id="WP_340269419.1">
    <property type="nucleotide sequence ID" value="NZ_JBBEOG010000004.1"/>
</dbReference>